<comment type="caution">
    <text evidence="1">The sequence shown here is derived from an EMBL/GenBank/DDBJ whole genome shotgun (WGS) entry which is preliminary data.</text>
</comment>
<evidence type="ECO:0000313" key="2">
    <source>
        <dbReference type="Proteomes" id="UP001189000"/>
    </source>
</evidence>
<evidence type="ECO:0000313" key="1">
    <source>
        <dbReference type="EMBL" id="MDV3663259.1"/>
    </source>
</evidence>
<accession>A0AAE4NZL9</accession>
<reference evidence="1" key="1">
    <citation type="submission" date="2023-02" db="EMBL/GenBank/DDBJ databases">
        <title>Elizabethkingia anophelis draft genomes.</title>
        <authorList>
            <person name="Nicholson A.C."/>
            <person name="Whitney A.M."/>
            <person name="Humrighouse B.W."/>
            <person name="Villarma A."/>
            <person name="Bell M."/>
            <person name="Mcquiston J."/>
        </authorList>
    </citation>
    <scope>NUCLEOTIDE SEQUENCE</scope>
    <source>
        <strain evidence="1">B4955</strain>
    </source>
</reference>
<protein>
    <submittedName>
        <fullName evidence="1">Uncharacterized protein</fullName>
    </submittedName>
</protein>
<dbReference type="RefSeq" id="WP_260118910.1">
    <property type="nucleotide sequence ID" value="NZ_JBJDLO010000009.1"/>
</dbReference>
<dbReference type="EMBL" id="NWGY01000004">
    <property type="protein sequence ID" value="MDV3663259.1"/>
    <property type="molecule type" value="Genomic_DNA"/>
</dbReference>
<sequence>MKNSNLADNIYGIKFSGTYKEGINESLLNGSFDFIVKEVRIKDILFKSSLASDNYDKITNALKVIMIVVLSHRNLLVTNKMFFKYRCEDLGNNKWSFRFVKSEKERVNLEYSARHFFIVQLNNQGQIETIESKSLNSQFNDDYHFFSKYKSSVEGISLEKINATFINSQNHNTLRLSLDLIP</sequence>
<dbReference type="AlphaFoldDB" id="A0AAE4NZL9"/>
<dbReference type="Proteomes" id="UP001189000">
    <property type="component" value="Unassembled WGS sequence"/>
</dbReference>
<proteinExistence type="predicted"/>
<gene>
    <name evidence="1" type="ORF">CMU51_04220</name>
</gene>
<name>A0AAE4NZL9_9FLAO</name>
<organism evidence="1 2">
    <name type="scientific">Elizabethkingia anophelis</name>
    <dbReference type="NCBI Taxonomy" id="1117645"/>
    <lineage>
        <taxon>Bacteria</taxon>
        <taxon>Pseudomonadati</taxon>
        <taxon>Bacteroidota</taxon>
        <taxon>Flavobacteriia</taxon>
        <taxon>Flavobacteriales</taxon>
        <taxon>Weeksellaceae</taxon>
        <taxon>Elizabethkingia</taxon>
    </lineage>
</organism>